<keyword evidence="1" id="KW-1133">Transmembrane helix</keyword>
<dbReference type="EMBL" id="SPLM01000076">
    <property type="protein sequence ID" value="TMW61609.1"/>
    <property type="molecule type" value="Genomic_DNA"/>
</dbReference>
<feature type="transmembrane region" description="Helical" evidence="1">
    <location>
        <begin position="357"/>
        <end position="375"/>
    </location>
</feature>
<comment type="caution">
    <text evidence="2">The sequence shown here is derived from an EMBL/GenBank/DDBJ whole genome shotgun (WGS) entry which is preliminary data.</text>
</comment>
<feature type="transmembrane region" description="Helical" evidence="1">
    <location>
        <begin position="173"/>
        <end position="191"/>
    </location>
</feature>
<accession>A0A8K1CEL1</accession>
<feature type="transmembrane region" description="Helical" evidence="1">
    <location>
        <begin position="138"/>
        <end position="161"/>
    </location>
</feature>
<feature type="transmembrane region" description="Helical" evidence="1">
    <location>
        <begin position="395"/>
        <end position="416"/>
    </location>
</feature>
<evidence type="ECO:0000313" key="3">
    <source>
        <dbReference type="Proteomes" id="UP000794436"/>
    </source>
</evidence>
<keyword evidence="3" id="KW-1185">Reference proteome</keyword>
<name>A0A8K1CEL1_PYTOL</name>
<sequence>MLWNQILFCGFSIATQSAFLTKQRFLDQPDRPARYSLCLKRVFRATFYVDILTSLFPVVAVYAIGAAAANNSSCLLRYSYYINSFAALVFTTFLSMAVRRLFLETTVAGTQRQVKRAQEIGAASPRHNKQSKRRYRHFLRVMFQVSPGTLSSAFAAGYVQVTSVNIPSSQRDLAVFAFCSIGLKLVIQELVKIVIVKRKVKDIRTMFLVVAVPTVLIDTQVRVMLQLANSVSTTVGGSIAMAFTEIGMRTGKMLFLRAQIYRKARQLRTPIGVTNVVSVGPMRKSEAVKSSPQAFEIWKMQLLRFHAAEAYADMAAEYMALGSSAMIVAVYADHPKYELGRWQFGINTSSSNASSRYIILLGLQLAIEIFVDTVSCVVETIHGVNFDELKKYESFVMALFIVIGIMNVQITAIMYLKCE</sequence>
<gene>
    <name evidence="2" type="ORF">Poli38472_012800</name>
</gene>
<dbReference type="OrthoDB" id="110120at2759"/>
<organism evidence="2 3">
    <name type="scientific">Pythium oligandrum</name>
    <name type="common">Mycoparasitic fungus</name>
    <dbReference type="NCBI Taxonomy" id="41045"/>
    <lineage>
        <taxon>Eukaryota</taxon>
        <taxon>Sar</taxon>
        <taxon>Stramenopiles</taxon>
        <taxon>Oomycota</taxon>
        <taxon>Peronosporomycetes</taxon>
        <taxon>Pythiales</taxon>
        <taxon>Pythiaceae</taxon>
        <taxon>Pythium</taxon>
    </lineage>
</organism>
<dbReference type="AlphaFoldDB" id="A0A8K1CEL1"/>
<reference evidence="2" key="1">
    <citation type="submission" date="2019-03" db="EMBL/GenBank/DDBJ databases">
        <title>Long read genome sequence of the mycoparasitic Pythium oligandrum ATCC 38472 isolated from sugarbeet rhizosphere.</title>
        <authorList>
            <person name="Gaulin E."/>
        </authorList>
    </citation>
    <scope>NUCLEOTIDE SEQUENCE</scope>
    <source>
        <strain evidence="2">ATCC 38472_TT</strain>
    </source>
</reference>
<evidence type="ECO:0000256" key="1">
    <source>
        <dbReference type="SAM" id="Phobius"/>
    </source>
</evidence>
<feature type="transmembrane region" description="Helical" evidence="1">
    <location>
        <begin position="80"/>
        <end position="102"/>
    </location>
</feature>
<dbReference type="Proteomes" id="UP000794436">
    <property type="component" value="Unassembled WGS sequence"/>
</dbReference>
<proteinExistence type="predicted"/>
<protein>
    <submittedName>
        <fullName evidence="2">Uncharacterized protein</fullName>
    </submittedName>
</protein>
<feature type="transmembrane region" description="Helical" evidence="1">
    <location>
        <begin position="47"/>
        <end position="68"/>
    </location>
</feature>
<keyword evidence="1" id="KW-0472">Membrane</keyword>
<keyword evidence="1" id="KW-0812">Transmembrane</keyword>
<evidence type="ECO:0000313" key="2">
    <source>
        <dbReference type="EMBL" id="TMW61609.1"/>
    </source>
</evidence>